<evidence type="ECO:0000256" key="2">
    <source>
        <dbReference type="ARBA" id="ARBA00009540"/>
    </source>
</evidence>
<dbReference type="PANTHER" id="PTHR23354">
    <property type="entry name" value="NUCLEOLAR PROTEIN 7/ESTROGEN RECEPTOR COACTIVATOR-RELATED"/>
    <property type="match status" value="1"/>
</dbReference>
<dbReference type="InterPro" id="IPR006571">
    <property type="entry name" value="TLDc_dom"/>
</dbReference>
<comment type="subcellular location">
    <subcellularLocation>
        <location evidence="1">Mitochondrion</location>
    </subcellularLocation>
</comment>
<accession>A0A445JEB6</accession>
<keyword evidence="6" id="KW-0472">Membrane</keyword>
<feature type="region of interest" description="Disordered" evidence="5">
    <location>
        <begin position="22"/>
        <end position="63"/>
    </location>
</feature>
<keyword evidence="9" id="KW-1185">Reference proteome</keyword>
<evidence type="ECO:0000259" key="7">
    <source>
        <dbReference type="PROSITE" id="PS51886"/>
    </source>
</evidence>
<evidence type="ECO:0000313" key="9">
    <source>
        <dbReference type="Proteomes" id="UP000289340"/>
    </source>
</evidence>
<sequence>MGKKQSFRSKAAYFVSDLTTGLLNPISDNNNNNNKPPSLPPSGEEEKEDVGESKGGSDDVIIDGPDTSSFTAFLYSLLSTSDSGDKVGEADKKNDDEVAGDDSLLSDSATKESFVVKKSLFSRSKHSLGRAIHQMGGFSNRDSNYTDEGGVEMKRIVKEPLAVAVSGVGDHLPQISEPSMLVSEGVRNAVYASLPALIRGRKWFMLYSTWKHGISLSTLYRRSMLCPGMSLLVVGDRKGAVFGGLVEAPLRPSNKRKYQVHHSPLFPTIKCCWALSASFCNMLFFFILFALNFAQGTNNSFVFTNTSGCPVIYHPTVLLNGGTMADFLPTDIGNL</sequence>
<evidence type="ECO:0000256" key="1">
    <source>
        <dbReference type="ARBA" id="ARBA00004173"/>
    </source>
</evidence>
<name>A0A445JEB6_GLYSO</name>
<dbReference type="EMBL" id="QZWG01000008">
    <property type="protein sequence ID" value="RZB96775.1"/>
    <property type="molecule type" value="Genomic_DNA"/>
</dbReference>
<feature type="domain" description="TLDc" evidence="7">
    <location>
        <begin position="180"/>
        <end position="335"/>
    </location>
</feature>
<comment type="caution">
    <text evidence="8">The sequence shown here is derived from an EMBL/GenBank/DDBJ whole genome shotgun (WGS) entry which is preliminary data.</text>
</comment>
<comment type="similarity">
    <text evidence="2">Belongs to the OXR1 family.</text>
</comment>
<dbReference type="GO" id="GO:0005739">
    <property type="term" value="C:mitochondrion"/>
    <property type="evidence" value="ECO:0007669"/>
    <property type="project" value="UniProtKB-SubCell"/>
</dbReference>
<evidence type="ECO:0000256" key="5">
    <source>
        <dbReference type="SAM" id="MobiDB-lite"/>
    </source>
</evidence>
<reference evidence="8 9" key="1">
    <citation type="submission" date="2018-09" db="EMBL/GenBank/DDBJ databases">
        <title>A high-quality reference genome of wild soybean provides a powerful tool to mine soybean genomes.</title>
        <authorList>
            <person name="Xie M."/>
            <person name="Chung C.Y.L."/>
            <person name="Li M.-W."/>
            <person name="Wong F.-L."/>
            <person name="Chan T.-F."/>
            <person name="Lam H.-M."/>
        </authorList>
    </citation>
    <scope>NUCLEOTIDE SEQUENCE [LARGE SCALE GENOMIC DNA]</scope>
    <source>
        <strain evidence="9">cv. W05</strain>
        <tissue evidence="8">Hypocotyl of etiolated seedlings</tissue>
    </source>
</reference>
<dbReference type="PROSITE" id="PS51886">
    <property type="entry name" value="TLDC"/>
    <property type="match status" value="1"/>
</dbReference>
<keyword evidence="6" id="KW-0812">Transmembrane</keyword>
<evidence type="ECO:0000313" key="8">
    <source>
        <dbReference type="EMBL" id="RZB96775.1"/>
    </source>
</evidence>
<protein>
    <recommendedName>
        <fullName evidence="4">Oxidation resistance protein 1</fullName>
    </recommendedName>
</protein>
<dbReference type="PANTHER" id="PTHR23354:SF62">
    <property type="entry name" value="MUSTARD, ISOFORM V"/>
    <property type="match status" value="1"/>
</dbReference>
<dbReference type="Proteomes" id="UP000289340">
    <property type="component" value="Chromosome 8"/>
</dbReference>
<dbReference type="SMART" id="SM00584">
    <property type="entry name" value="TLDc"/>
    <property type="match status" value="1"/>
</dbReference>
<proteinExistence type="inferred from homology"/>
<keyword evidence="3" id="KW-0496">Mitochondrion</keyword>
<feature type="transmembrane region" description="Helical" evidence="6">
    <location>
        <begin position="273"/>
        <end position="294"/>
    </location>
</feature>
<feature type="compositionally biased region" description="Low complexity" evidence="5">
    <location>
        <begin position="22"/>
        <end position="36"/>
    </location>
</feature>
<feature type="compositionally biased region" description="Basic and acidic residues" evidence="5">
    <location>
        <begin position="84"/>
        <end position="96"/>
    </location>
</feature>
<dbReference type="AlphaFoldDB" id="A0A445JEB6"/>
<evidence type="ECO:0000256" key="4">
    <source>
        <dbReference type="ARBA" id="ARBA00040604"/>
    </source>
</evidence>
<feature type="region of interest" description="Disordered" evidence="5">
    <location>
        <begin position="84"/>
        <end position="104"/>
    </location>
</feature>
<gene>
    <name evidence="8" type="ORF">D0Y65_020479</name>
</gene>
<evidence type="ECO:0000256" key="3">
    <source>
        <dbReference type="ARBA" id="ARBA00023128"/>
    </source>
</evidence>
<organism evidence="8 9">
    <name type="scientific">Glycine soja</name>
    <name type="common">Wild soybean</name>
    <dbReference type="NCBI Taxonomy" id="3848"/>
    <lineage>
        <taxon>Eukaryota</taxon>
        <taxon>Viridiplantae</taxon>
        <taxon>Streptophyta</taxon>
        <taxon>Embryophyta</taxon>
        <taxon>Tracheophyta</taxon>
        <taxon>Spermatophyta</taxon>
        <taxon>Magnoliopsida</taxon>
        <taxon>eudicotyledons</taxon>
        <taxon>Gunneridae</taxon>
        <taxon>Pentapetalae</taxon>
        <taxon>rosids</taxon>
        <taxon>fabids</taxon>
        <taxon>Fabales</taxon>
        <taxon>Fabaceae</taxon>
        <taxon>Papilionoideae</taxon>
        <taxon>50 kb inversion clade</taxon>
        <taxon>NPAAA clade</taxon>
        <taxon>indigoferoid/millettioid clade</taxon>
        <taxon>Phaseoleae</taxon>
        <taxon>Glycine</taxon>
        <taxon>Glycine subgen. Soja</taxon>
    </lineage>
</organism>
<evidence type="ECO:0000256" key="6">
    <source>
        <dbReference type="SAM" id="Phobius"/>
    </source>
</evidence>
<keyword evidence="6" id="KW-1133">Transmembrane helix</keyword>
<dbReference type="Pfam" id="PF07534">
    <property type="entry name" value="TLD"/>
    <property type="match status" value="1"/>
</dbReference>